<reference evidence="1" key="2">
    <citation type="submission" date="2022-01" db="EMBL/GenBank/DDBJ databases">
        <authorList>
            <person name="Yamashiro T."/>
            <person name="Shiraishi A."/>
            <person name="Satake H."/>
            <person name="Nakayama K."/>
        </authorList>
    </citation>
    <scope>NUCLEOTIDE SEQUENCE</scope>
</reference>
<evidence type="ECO:0008006" key="3">
    <source>
        <dbReference type="Google" id="ProtNLM"/>
    </source>
</evidence>
<evidence type="ECO:0000313" key="1">
    <source>
        <dbReference type="EMBL" id="GJT79347.1"/>
    </source>
</evidence>
<protein>
    <recommendedName>
        <fullName evidence="3">CCHC-type domain-containing protein</fullName>
    </recommendedName>
</protein>
<name>A0ABQ5GWH5_9ASTR</name>
<dbReference type="EMBL" id="BQNB010018891">
    <property type="protein sequence ID" value="GJT79347.1"/>
    <property type="molecule type" value="Genomic_DNA"/>
</dbReference>
<organism evidence="1 2">
    <name type="scientific">Tanacetum coccineum</name>
    <dbReference type="NCBI Taxonomy" id="301880"/>
    <lineage>
        <taxon>Eukaryota</taxon>
        <taxon>Viridiplantae</taxon>
        <taxon>Streptophyta</taxon>
        <taxon>Embryophyta</taxon>
        <taxon>Tracheophyta</taxon>
        <taxon>Spermatophyta</taxon>
        <taxon>Magnoliopsida</taxon>
        <taxon>eudicotyledons</taxon>
        <taxon>Gunneridae</taxon>
        <taxon>Pentapetalae</taxon>
        <taxon>asterids</taxon>
        <taxon>campanulids</taxon>
        <taxon>Asterales</taxon>
        <taxon>Asteraceae</taxon>
        <taxon>Asteroideae</taxon>
        <taxon>Anthemideae</taxon>
        <taxon>Anthemidinae</taxon>
        <taxon>Tanacetum</taxon>
    </lineage>
</organism>
<evidence type="ECO:0000313" key="2">
    <source>
        <dbReference type="Proteomes" id="UP001151760"/>
    </source>
</evidence>
<reference evidence="1" key="1">
    <citation type="journal article" date="2022" name="Int. J. Mol. Sci.">
        <title>Draft Genome of Tanacetum Coccineum: Genomic Comparison of Closely Related Tanacetum-Family Plants.</title>
        <authorList>
            <person name="Yamashiro T."/>
            <person name="Shiraishi A."/>
            <person name="Nakayama K."/>
            <person name="Satake H."/>
        </authorList>
    </citation>
    <scope>NUCLEOTIDE SEQUENCE</scope>
</reference>
<proteinExistence type="predicted"/>
<gene>
    <name evidence="1" type="ORF">Tco_1053689</name>
</gene>
<dbReference type="Proteomes" id="UP001151760">
    <property type="component" value="Unassembled WGS sequence"/>
</dbReference>
<keyword evidence="2" id="KW-1185">Reference proteome</keyword>
<accession>A0ABQ5GWH5</accession>
<comment type="caution">
    <text evidence="1">The sequence shown here is derived from an EMBL/GenBank/DDBJ whole genome shotgun (WGS) entry which is preliminary data.</text>
</comment>
<sequence length="689" mass="77923">MASFDYRLNPLYTIKECSSCGALYTTDYCCSKGGLVDKIVRDPNKTPDSSQRPPQNCARCGNPVDGPYCRGCALLRKKFKEDLFTYCVENGIFQDLQDTSESSNDNTNVVNAPQEPFVVKQDPGENSSQSPPHIDHNCCYECGDSLDGIFCQRCTCKSCGKGAHHGYNCPPKVPIISNPGPCNNQTIDELPQTLPRFDPTCYSERENSLPYVSKPNFVDDSPNVFNPPPQPPTYSYEFCGNNAYYGYDCPPQVPFIYLEPCYNQDFNFPQNIHNFQQQYLCCENCGGPHETFQCQPMNQSYYEPNPCYDSNSFGFYQFQTPQYTVNHLIFNAQNDLFNSQNKLMEKLTSVCDMIPVCYDDDDEEERWIPLKDTIISGLPPCVAITPALSTEELVDSLIMENEHLDTISETESDEFIKSSVENLVQNPSESEDFSDIESECDMLICDNFTTFSNLSFDANDDFSSSDDESFSDEDFPNEIYSNRLFYEQIISIKIDASIISMIDSLLELFSGELAHNDLIPPGINEANFDLEEYIHFIERLLYDNSSPRPPKAFQANSDTIIESFPTFPIPVEDSDSLREEIDIFPGPDDSIPPSIKSDDFDSEDDDNSTFLPEFESFHVDYPDSGDSTIDVVEDIPVDVPNILPTYPTLHMDSTSFLLLMISDPILMILLLPKIETRFTIRGYSLKSNP</sequence>